<dbReference type="PROSITE" id="PS00028">
    <property type="entry name" value="ZINC_FINGER_C2H2_1"/>
    <property type="match status" value="4"/>
</dbReference>
<evidence type="ECO:0000256" key="6">
    <source>
        <dbReference type="ARBA" id="ARBA00023242"/>
    </source>
</evidence>
<keyword evidence="4 7" id="KW-0863">Zinc-finger</keyword>
<feature type="region of interest" description="Disordered" evidence="8">
    <location>
        <begin position="1"/>
        <end position="51"/>
    </location>
</feature>
<dbReference type="PANTHER" id="PTHR24406">
    <property type="entry name" value="TRANSCRIPTIONAL REPRESSOR CTCFL-RELATED"/>
    <property type="match status" value="1"/>
</dbReference>
<keyword evidence="5" id="KW-0862">Zinc</keyword>
<evidence type="ECO:0000256" key="3">
    <source>
        <dbReference type="ARBA" id="ARBA00022737"/>
    </source>
</evidence>
<accession>A0A3Q0KMX0</accession>
<evidence type="ECO:0000256" key="4">
    <source>
        <dbReference type="ARBA" id="ARBA00022771"/>
    </source>
</evidence>
<dbReference type="InterPro" id="IPR050888">
    <property type="entry name" value="ZnF_C2H2-type_TF"/>
</dbReference>
<feature type="domain" description="C2H2-type" evidence="9">
    <location>
        <begin position="808"/>
        <end position="836"/>
    </location>
</feature>
<evidence type="ECO:0000256" key="8">
    <source>
        <dbReference type="SAM" id="MobiDB-lite"/>
    </source>
</evidence>
<dbReference type="ExpressionAtlas" id="A0A3Q0KMX0">
    <property type="expression patterns" value="baseline"/>
</dbReference>
<evidence type="ECO:0000313" key="11">
    <source>
        <dbReference type="WBParaSite" id="Smp_139060.1"/>
    </source>
</evidence>
<dbReference type="Gene3D" id="3.30.160.60">
    <property type="entry name" value="Classic Zinc Finger"/>
    <property type="match status" value="1"/>
</dbReference>
<protein>
    <submittedName>
        <fullName evidence="11 12">C2H2-type domain-containing protein</fullName>
    </submittedName>
</protein>
<dbReference type="PROSITE" id="PS50157">
    <property type="entry name" value="ZINC_FINGER_C2H2_2"/>
    <property type="match status" value="2"/>
</dbReference>
<dbReference type="GO" id="GO:0008270">
    <property type="term" value="F:zinc ion binding"/>
    <property type="evidence" value="ECO:0007669"/>
    <property type="project" value="UniProtKB-KW"/>
</dbReference>
<evidence type="ECO:0000256" key="1">
    <source>
        <dbReference type="ARBA" id="ARBA00004123"/>
    </source>
</evidence>
<dbReference type="SMART" id="SM00355">
    <property type="entry name" value="ZnF_C2H2"/>
    <property type="match status" value="10"/>
</dbReference>
<dbReference type="AlphaFoldDB" id="A0A3Q0KMX0"/>
<feature type="domain" description="C2H2-type" evidence="9">
    <location>
        <begin position="314"/>
        <end position="342"/>
    </location>
</feature>
<dbReference type="Proteomes" id="UP000008854">
    <property type="component" value="Unassembled WGS sequence"/>
</dbReference>
<accession>A0A5K4ENM8</accession>
<proteinExistence type="predicted"/>
<organism evidence="10 11">
    <name type="scientific">Schistosoma mansoni</name>
    <name type="common">Blood fluke</name>
    <dbReference type="NCBI Taxonomy" id="6183"/>
    <lineage>
        <taxon>Eukaryota</taxon>
        <taxon>Metazoa</taxon>
        <taxon>Spiralia</taxon>
        <taxon>Lophotrochozoa</taxon>
        <taxon>Platyhelminthes</taxon>
        <taxon>Trematoda</taxon>
        <taxon>Digenea</taxon>
        <taxon>Strigeidida</taxon>
        <taxon>Schistosomatoidea</taxon>
        <taxon>Schistosomatidae</taxon>
        <taxon>Schistosoma</taxon>
    </lineage>
</organism>
<evidence type="ECO:0000313" key="12">
    <source>
        <dbReference type="WBParaSite" id="Smp_139060.2"/>
    </source>
</evidence>
<sequence length="1269" mass="140524">MTSNNPRRPILPKTRSTISVVDHKKPTPGVDSTPLTSTPSSSSSSFKTIAPKSNQDHTVIITPEVVKGNESNEDVVLYCDIESSSQDFNPLRNYRAIYANNVVPRSYLRVMHQRVLLPSHTIPRTPINTDILPSGPSSSGFNVDKKGSPRPVVKFLLRIGSALVRSQYEPAVGKEVTPHQLLLSNRRKRRRVDEEPTRLSTDKVNIETINISHLEWKPKMRHPRWEDIWNYCNHCRCPYVPTSALELLRHLERGHQKLININSTVIPKKTRLEKVDCNDCMLNAAELLGNKLISRFFIPLTVNIFDSSSNISPYTCFVCGQVNKSQRLLESHFQRMHPQLTPGRIEKSTVILCSICGFPTQTNLTRHSSHHLHSDISIHISCKSNPSIHNSAPWSGCDAHALACLMLYPTMYSRFGLPIHVAHFLYALIQRMLMARINQFGGWSSQSYTLRCCAAISAIYGELVDPGQCKPLIQSKMRILEHNNSLKSVFPKASIPSTVSFYNSTPTQIRTCNSKSAIPISLSTVLVSSSLPTQQYFASSSSSGVNLTNISSVCILPNSSSVTSVSDLASKSVTGSILPSILVSQPTTIPTVSVKYALPLESMPPVCVTINKQPNLFMHGNTQIPAATTSWPVLSSSNPTLLSFLSSNQSKISIQPKPVIPVSVGLASDNLLQQQSSLNNNRDNTIRVQLGLNGQVRQSLGSQPRSLPRVLPMLEVPCELCPSNIPTETNIQSFHVMSRHRVKGLRHIPAIPCRLCGQLFWTKAGVIRHQHVGCAFCGEKALCNSTYYLHEIIKHPQDFASRLKKGAYNCPQCCRVFSDMVSFIIHLQTVHFFTVPDEISNHLCKYDSTKNNQINFNNLPMSSKLTNLSTLYSSLCMSTIPVSYSLPDNITVYMKPEEIPCWKCSVCSTHFITINHLDLHMAQASHQYWCPVCPYACERAISLWKHYCSIHNKESEPNQIPATNKLYRIVKTQSVGTTNFSTSITATSTTLSSPSSSLSKITAAKIITSPLKRGNQRCAIGHLSQFHGCDLCPVFCLTVNDLNTHKKTAHANEMLKENSNNNNNNSKQPVVSNTSGFLTTISTSITTTTTTTTTAIITSALGNQPIRLTTTTSSPSSSSAKFINPHDGGVSGDIVCDVINSSTLTVSSHSNESRLSLNRSVKSITGEQLIFEKSLSTIAINNDDGNTETDVTMETNSSNNHQMIDQITIIDDNNDNNDTHDNRNEINKGLNTVEHDNVGNDEDEDVVCPMCEFHSKLRSDVMQHIMDCH</sequence>
<dbReference type="InParanoid" id="A0A3Q0KMX0"/>
<name>A0A3Q0KMX0_SCHMA</name>
<dbReference type="WBParaSite" id="Smp_139060.2">
    <property type="protein sequence ID" value="Smp_139060.2"/>
    <property type="gene ID" value="Smp_139060"/>
</dbReference>
<comment type="subcellular location">
    <subcellularLocation>
        <location evidence="1">Nucleus</location>
    </subcellularLocation>
</comment>
<dbReference type="GO" id="GO:0005634">
    <property type="term" value="C:nucleus"/>
    <property type="evidence" value="ECO:0007669"/>
    <property type="project" value="UniProtKB-SubCell"/>
</dbReference>
<reference evidence="10" key="1">
    <citation type="journal article" date="2012" name="PLoS Negl. Trop. Dis.">
        <title>A systematically improved high quality genome and transcriptome of the human blood fluke Schistosoma mansoni.</title>
        <authorList>
            <person name="Protasio A.V."/>
            <person name="Tsai I.J."/>
            <person name="Babbage A."/>
            <person name="Nichol S."/>
            <person name="Hunt M."/>
            <person name="Aslett M.A."/>
            <person name="De Silva N."/>
            <person name="Velarde G.S."/>
            <person name="Anderson T.J."/>
            <person name="Clark R.C."/>
            <person name="Davidson C."/>
            <person name="Dillon G.P."/>
            <person name="Holroyd N.E."/>
            <person name="LoVerde P.T."/>
            <person name="Lloyd C."/>
            <person name="McQuillan J."/>
            <person name="Oliveira G."/>
            <person name="Otto T.D."/>
            <person name="Parker-Manuel S.J."/>
            <person name="Quail M.A."/>
            <person name="Wilson R.A."/>
            <person name="Zerlotini A."/>
            <person name="Dunne D.W."/>
            <person name="Berriman M."/>
        </authorList>
    </citation>
    <scope>NUCLEOTIDE SEQUENCE [LARGE SCALE GENOMIC DNA]</scope>
    <source>
        <strain evidence="10">Puerto Rican</strain>
    </source>
</reference>
<keyword evidence="3" id="KW-0677">Repeat</keyword>
<keyword evidence="6" id="KW-0539">Nucleus</keyword>
<dbReference type="WBParaSite" id="Smp_139060.1">
    <property type="protein sequence ID" value="Smp_139060.1"/>
    <property type="gene ID" value="Smp_139060"/>
</dbReference>
<keyword evidence="2" id="KW-0479">Metal-binding</keyword>
<evidence type="ECO:0000259" key="9">
    <source>
        <dbReference type="PROSITE" id="PS50157"/>
    </source>
</evidence>
<dbReference type="STRING" id="6183.A0A3Q0KMX0"/>
<evidence type="ECO:0000313" key="10">
    <source>
        <dbReference type="Proteomes" id="UP000008854"/>
    </source>
</evidence>
<evidence type="ECO:0000256" key="7">
    <source>
        <dbReference type="PROSITE-ProRule" id="PRU00042"/>
    </source>
</evidence>
<evidence type="ECO:0000256" key="5">
    <source>
        <dbReference type="ARBA" id="ARBA00022833"/>
    </source>
</evidence>
<keyword evidence="10" id="KW-1185">Reference proteome</keyword>
<feature type="compositionally biased region" description="Low complexity" evidence="8">
    <location>
        <begin position="32"/>
        <end position="45"/>
    </location>
</feature>
<evidence type="ECO:0000256" key="2">
    <source>
        <dbReference type="ARBA" id="ARBA00022723"/>
    </source>
</evidence>
<reference evidence="11" key="2">
    <citation type="submission" date="2018-12" db="UniProtKB">
        <authorList>
            <consortium name="WormBaseParasite"/>
        </authorList>
    </citation>
    <scope>IDENTIFICATION</scope>
    <source>
        <strain evidence="11 12">Puerto Rican</strain>
    </source>
</reference>
<dbReference type="InterPro" id="IPR013087">
    <property type="entry name" value="Znf_C2H2_type"/>
</dbReference>